<name>A0A1D6JTL7_MAIZE</name>
<accession>A0A1D6JTL7</accession>
<dbReference type="InParanoid" id="A0A1D6JTL7"/>
<dbReference type="SMR" id="A0A1D6JTL7"/>
<organism evidence="2">
    <name type="scientific">Zea mays</name>
    <name type="common">Maize</name>
    <dbReference type="NCBI Taxonomy" id="4577"/>
    <lineage>
        <taxon>Eukaryota</taxon>
        <taxon>Viridiplantae</taxon>
        <taxon>Streptophyta</taxon>
        <taxon>Embryophyta</taxon>
        <taxon>Tracheophyta</taxon>
        <taxon>Spermatophyta</taxon>
        <taxon>Magnoliopsida</taxon>
        <taxon>Liliopsida</taxon>
        <taxon>Poales</taxon>
        <taxon>Poaceae</taxon>
        <taxon>PACMAD clade</taxon>
        <taxon>Panicoideae</taxon>
        <taxon>Andropogonodae</taxon>
        <taxon>Andropogoneae</taxon>
        <taxon>Tripsacinae</taxon>
        <taxon>Zea</taxon>
    </lineage>
</organism>
<evidence type="ECO:0000256" key="1">
    <source>
        <dbReference type="SAM" id="Phobius"/>
    </source>
</evidence>
<proteinExistence type="predicted"/>
<keyword evidence="1" id="KW-0472">Membrane</keyword>
<gene>
    <name evidence="2" type="ORF">ZEAMMB73_Zm00001d028255</name>
</gene>
<protein>
    <submittedName>
        <fullName evidence="2">Uncharacterized protein</fullName>
    </submittedName>
</protein>
<dbReference type="AlphaFoldDB" id="A0A1D6JTL7"/>
<dbReference type="EMBL" id="CM007647">
    <property type="protein sequence ID" value="ONL95205.1"/>
    <property type="molecule type" value="Genomic_DNA"/>
</dbReference>
<feature type="transmembrane region" description="Helical" evidence="1">
    <location>
        <begin position="46"/>
        <end position="66"/>
    </location>
</feature>
<keyword evidence="1" id="KW-1133">Transmembrane helix</keyword>
<keyword evidence="1" id="KW-0812">Transmembrane</keyword>
<reference evidence="2" key="1">
    <citation type="submission" date="2015-12" db="EMBL/GenBank/DDBJ databases">
        <title>Update maize B73 reference genome by single molecule sequencing technologies.</title>
        <authorList>
            <consortium name="Maize Genome Sequencing Project"/>
            <person name="Ware D."/>
        </authorList>
    </citation>
    <scope>NUCLEOTIDE SEQUENCE [LARGE SCALE GENOMIC DNA]</scope>
    <source>
        <tissue evidence="2">Seedling</tissue>
    </source>
</reference>
<evidence type="ECO:0000313" key="2">
    <source>
        <dbReference type="EMBL" id="ONL95205.1"/>
    </source>
</evidence>
<dbReference type="EMBL" id="CM007647">
    <property type="protein sequence ID" value="ONL95199.1"/>
    <property type="molecule type" value="Genomic_DNA"/>
</dbReference>
<sequence>MTAQALLFLPFPRHPSRRSGGGAGGSRGVRFYCWCGRGGAARVIRLQFVAALVLGVAVLLSALFWLPPFAGQGGGKEGSDPGDEFGAVCVSGCIVEELQMDQSMQLYLLRSPPEKIDGRSNSRMQLQQGEKDRHQVLKDFSKLLDDQEFNSKYYHPSNARIWFYGDDDPKEHTF</sequence>
<dbReference type="STRING" id="4577.A0A1D6JTL7"/>